<proteinExistence type="predicted"/>
<organism evidence="1">
    <name type="scientific">Culex pipiens</name>
    <name type="common">House mosquito</name>
    <dbReference type="NCBI Taxonomy" id="7175"/>
    <lineage>
        <taxon>Eukaryota</taxon>
        <taxon>Metazoa</taxon>
        <taxon>Ecdysozoa</taxon>
        <taxon>Arthropoda</taxon>
        <taxon>Hexapoda</taxon>
        <taxon>Insecta</taxon>
        <taxon>Pterygota</taxon>
        <taxon>Neoptera</taxon>
        <taxon>Endopterygota</taxon>
        <taxon>Diptera</taxon>
        <taxon>Nematocera</taxon>
        <taxon>Culicoidea</taxon>
        <taxon>Culicidae</taxon>
        <taxon>Culicinae</taxon>
        <taxon>Culicini</taxon>
        <taxon>Culex</taxon>
        <taxon>Culex</taxon>
    </lineage>
</organism>
<name>A0A8D8IEK4_CULPI</name>
<reference evidence="1" key="1">
    <citation type="submission" date="2021-05" db="EMBL/GenBank/DDBJ databases">
        <authorList>
            <person name="Alioto T."/>
            <person name="Alioto T."/>
            <person name="Gomez Garrido J."/>
        </authorList>
    </citation>
    <scope>NUCLEOTIDE SEQUENCE</scope>
</reference>
<protein>
    <submittedName>
        <fullName evidence="1">(northern house mosquito) hypothetical protein</fullName>
    </submittedName>
</protein>
<accession>A0A8D8IEK4</accession>
<dbReference type="EMBL" id="HBUE01355007">
    <property type="protein sequence ID" value="CAG6605084.1"/>
    <property type="molecule type" value="Transcribed_RNA"/>
</dbReference>
<sequence length="152" mass="16462">MAACEQYLDTSRSYSSSGPVSVSAVDVFLGCSNRLSLDNTRDTFPRGFTGEPSESLDRISTVFGGLISTLLLNRGTFGLKMLGDISLAFSSLSVTTDATGLLDRSGSFFAMNAFRLVCFLGSLLDDEPAGAFRDIFEETCGGRERYHLRKVI</sequence>
<dbReference type="AlphaFoldDB" id="A0A8D8IEK4"/>
<dbReference type="EMBL" id="HBUE01247819">
    <property type="protein sequence ID" value="CAG6552749.1"/>
    <property type="molecule type" value="Transcribed_RNA"/>
</dbReference>
<evidence type="ECO:0000313" key="1">
    <source>
        <dbReference type="EMBL" id="CAG6552749.1"/>
    </source>
</evidence>